<dbReference type="Pfam" id="PF13602">
    <property type="entry name" value="ADH_zinc_N_2"/>
    <property type="match status" value="1"/>
</dbReference>
<dbReference type="InterPro" id="IPR050700">
    <property type="entry name" value="YIM1/Zinc_Alcohol_DH_Fams"/>
</dbReference>
<dbReference type="EMBL" id="AP017315">
    <property type="protein sequence ID" value="BAU32969.1"/>
    <property type="molecule type" value="Genomic_DNA"/>
</dbReference>
<reference evidence="2 3" key="2">
    <citation type="submission" date="2016-01" db="EMBL/GenBank/DDBJ databases">
        <title>Microcella alkaliphila JAM AC0309 whole genome shotgun sequence.</title>
        <authorList>
            <person name="Kurata A."/>
            <person name="Hirose Y."/>
            <person name="Kishimoto N."/>
            <person name="Kobayashi T."/>
        </authorList>
    </citation>
    <scope>NUCLEOTIDE SEQUENCE [LARGE SCALE GENOMIC DNA]</scope>
    <source>
        <strain evidence="2 3">JAM AC0309</strain>
    </source>
</reference>
<dbReference type="OrthoDB" id="9790818at2"/>
<dbReference type="SMART" id="SM00829">
    <property type="entry name" value="PKS_ER"/>
    <property type="match status" value="1"/>
</dbReference>
<accession>A0A0U5BB49</accession>
<dbReference type="PANTHER" id="PTHR11695:SF294">
    <property type="entry name" value="RETICULON-4-INTERACTING PROTEIN 1, MITOCHONDRIAL"/>
    <property type="match status" value="1"/>
</dbReference>
<organism evidence="2 3">
    <name type="scientific">Microcella alkaliphila</name>
    <dbReference type="NCBI Taxonomy" id="279828"/>
    <lineage>
        <taxon>Bacteria</taxon>
        <taxon>Bacillati</taxon>
        <taxon>Actinomycetota</taxon>
        <taxon>Actinomycetes</taxon>
        <taxon>Micrococcales</taxon>
        <taxon>Microbacteriaceae</taxon>
        <taxon>Microcella</taxon>
    </lineage>
</organism>
<dbReference type="Pfam" id="PF08240">
    <property type="entry name" value="ADH_N"/>
    <property type="match status" value="1"/>
</dbReference>
<gene>
    <name evidence="2" type="ORF">MalAC0309_2126</name>
</gene>
<dbReference type="SUPFAM" id="SSF50129">
    <property type="entry name" value="GroES-like"/>
    <property type="match status" value="1"/>
</dbReference>
<dbReference type="InterPro" id="IPR020843">
    <property type="entry name" value="ER"/>
</dbReference>
<dbReference type="SUPFAM" id="SSF51735">
    <property type="entry name" value="NAD(P)-binding Rossmann-fold domains"/>
    <property type="match status" value="1"/>
</dbReference>
<reference evidence="3" key="1">
    <citation type="submission" date="2015-12" db="EMBL/GenBank/DDBJ databases">
        <authorList>
            <person name="Shamseldin A."/>
            <person name="Moawad H."/>
            <person name="Abd El-Rahim W.M."/>
            <person name="Sadowsky M.J."/>
        </authorList>
    </citation>
    <scope>NUCLEOTIDE SEQUENCE [LARGE SCALE GENOMIC DNA]</scope>
    <source>
        <strain evidence="3">JAM AC0309</strain>
    </source>
</reference>
<dbReference type="GO" id="GO:0016491">
    <property type="term" value="F:oxidoreductase activity"/>
    <property type="evidence" value="ECO:0007669"/>
    <property type="project" value="InterPro"/>
</dbReference>
<name>A0A0U5BB49_9MICO</name>
<dbReference type="KEGG" id="malk:MalAC0309_2126"/>
<proteinExistence type="predicted"/>
<dbReference type="InterPro" id="IPR011032">
    <property type="entry name" value="GroES-like_sf"/>
</dbReference>
<dbReference type="PANTHER" id="PTHR11695">
    <property type="entry name" value="ALCOHOL DEHYDROGENASE RELATED"/>
    <property type="match status" value="1"/>
</dbReference>
<evidence type="ECO:0000313" key="2">
    <source>
        <dbReference type="EMBL" id="BAU32969.1"/>
    </source>
</evidence>
<protein>
    <submittedName>
        <fullName evidence="2">Putative oxidoreductase</fullName>
    </submittedName>
</protein>
<evidence type="ECO:0000313" key="3">
    <source>
        <dbReference type="Proteomes" id="UP000218965"/>
    </source>
</evidence>
<dbReference type="InterPro" id="IPR036291">
    <property type="entry name" value="NAD(P)-bd_dom_sf"/>
</dbReference>
<dbReference type="RefSeq" id="WP_096422496.1">
    <property type="nucleotide sequence ID" value="NZ_AP017315.1"/>
</dbReference>
<dbReference type="Gene3D" id="3.90.180.10">
    <property type="entry name" value="Medium-chain alcohol dehydrogenases, catalytic domain"/>
    <property type="match status" value="1"/>
</dbReference>
<dbReference type="Gene3D" id="3.40.50.720">
    <property type="entry name" value="NAD(P)-binding Rossmann-like Domain"/>
    <property type="match status" value="1"/>
</dbReference>
<sequence>MTSATPTVRPIIPTTMRALVQRRYGTSDVLADEMRPVPTPRRGEVLVRVEAMSPDAGTIHLLAGRPLMVRPAVGWRTPRQRVPGLALAGQVVAIGEEVTTIAVGDHVAGSGAGALAEYAVAPARKLALAPSAVSMTDAASIPISAVTALQAVRDVARVEAGQRVLVIGAGGGVGAFAAQYAALAGADVTAVVSARKSDFVRSLGVERLIDYARESDPSRWGTFDVVIDTADGRPLHVLRRALTRRGTLVIVGADGVGGPVFEGFDRQLFRVPLANMVASQRIASVMQKETGDDVARVLGQVAEGSIASAVTEVVPFADARAALDRLAAKQVAGKLVLTLGR</sequence>
<feature type="domain" description="Enoyl reductase (ER)" evidence="1">
    <location>
        <begin position="25"/>
        <end position="337"/>
    </location>
</feature>
<evidence type="ECO:0000259" key="1">
    <source>
        <dbReference type="SMART" id="SM00829"/>
    </source>
</evidence>
<dbReference type="InterPro" id="IPR013154">
    <property type="entry name" value="ADH-like_N"/>
</dbReference>
<dbReference type="AlphaFoldDB" id="A0A0U5BB49"/>
<dbReference type="Proteomes" id="UP000218965">
    <property type="component" value="Chromosome"/>
</dbReference>
<dbReference type="CDD" id="cd08267">
    <property type="entry name" value="MDR1"/>
    <property type="match status" value="1"/>
</dbReference>